<evidence type="ECO:0000256" key="6">
    <source>
        <dbReference type="ARBA" id="ARBA00023180"/>
    </source>
</evidence>
<feature type="region of interest" description="Disordered" evidence="8">
    <location>
        <begin position="521"/>
        <end position="540"/>
    </location>
</feature>
<organism evidence="9 10">
    <name type="scientific">Gasterosteus aculeatus aculeatus</name>
    <name type="common">three-spined stickleback</name>
    <dbReference type="NCBI Taxonomy" id="481459"/>
    <lineage>
        <taxon>Eukaryota</taxon>
        <taxon>Metazoa</taxon>
        <taxon>Chordata</taxon>
        <taxon>Craniata</taxon>
        <taxon>Vertebrata</taxon>
        <taxon>Euteleostomi</taxon>
        <taxon>Actinopterygii</taxon>
        <taxon>Neopterygii</taxon>
        <taxon>Teleostei</taxon>
        <taxon>Neoteleostei</taxon>
        <taxon>Acanthomorphata</taxon>
        <taxon>Eupercaria</taxon>
        <taxon>Perciformes</taxon>
        <taxon>Cottioidei</taxon>
        <taxon>Gasterosteales</taxon>
        <taxon>Gasterosteidae</taxon>
        <taxon>Gasterosteus</taxon>
    </lineage>
</organism>
<evidence type="ECO:0000313" key="9">
    <source>
        <dbReference type="Ensembl" id="ENSGACP00000049512.1"/>
    </source>
</evidence>
<dbReference type="GeneTree" id="ENSGT00940000160776"/>
<feature type="compositionally biased region" description="Polar residues" evidence="8">
    <location>
        <begin position="301"/>
        <end position="310"/>
    </location>
</feature>
<dbReference type="AlphaFoldDB" id="A0AAQ4QF68"/>
<comment type="similarity">
    <text evidence="2">Belongs to the G-protein coupled receptor 3 family.</text>
</comment>
<feature type="compositionally biased region" description="Polar residues" evidence="8">
    <location>
        <begin position="320"/>
        <end position="338"/>
    </location>
</feature>
<keyword evidence="3" id="KW-0472">Membrane</keyword>
<proteinExistence type="inferred from homology"/>
<feature type="compositionally biased region" description="Polar residues" evidence="8">
    <location>
        <begin position="521"/>
        <end position="532"/>
    </location>
</feature>
<accession>A0AAQ4QF68</accession>
<evidence type="ECO:0000256" key="7">
    <source>
        <dbReference type="ARBA" id="ARBA00023224"/>
    </source>
</evidence>
<sequence>MTANNPHLSKKRSSRCALGRSIIRRIAEIPENMSRRCSRDDREGSFHSRMSANQPESFRRTPDNVCISYKSSMKSPSMRKSQSDHHYVRERDPPLKEDSVKRFSRQSETDSLDIPPGVCKSASAQNLSIDTNLLHPDHTRLHKSWSLTSTTTHSMENLPKVSRSKTVLSRSRQSISISEQTRSALQLESFDKAEVCPWEMAQEQSGDKNQKHVTYANSEDGSNRGPQSPEALVCPWDHFPSVEKNPSEDRGESGSPKPQVCASVSAPGTPRAKATKDHRVFSFRGTSTKWLAVKALMGSFDSGSQSSKDGSLNEFKDSVSQKSQESTCTMPRWGTSSRRPSKEKKSLQKRSMTTVEKPCLVKQNAVRLSSGDSTDRSLRQLVIVKSGVYPWDVDDVQQGGTCEHVFLSRQNSRRSSIGSWETASSCRTPSTHRRGSNRITPVRSAANKDVCPWDGAGASQDGWGLQKQPSIKADVCPWESQPSNVRPWEPQEQGVGSRRGSGLVEACPWESQDIPVISYTNTSRDSQGQQSLKRPADVCPWETPGSPQPLLKQDKEFTNVCPWDAQDKAEVVYENLNPLETKGTLSVPLRQVMKAAIHPGVSKDILTDEHHAKYPSLHLGKEMPKAAESCPWDFPDPPELTGDICPWDEGNTEPTDTSSTTQMNIKVDICPWESGHQHKPAGSQKGTSPLRDSSVQTNGEDGTEVNICLRKTDKTTATSIFSKGLERPADVCPWDSAELESRNPPTPKTSEKHVRQDAVCTEAVKAQVSKANLQRQGTSREDICPWDTEEPKVLKKQESTTGDVCPWETDKPKVLQKQESTLGDVCPWETEEPKVLQKQEKTVGDVCPWETEEPKVLQKQEMTVGDVCPWETEAPKFLQKQESTLENVCPWETEEPKVLQKQEKTVGEVCPWETEEPKVLQKQESTLGEVCPWETEEPKVCQRQESAQGDVCPWESDDQQTSNRSEVCIPNSEEGEVPENQEPLCVEDGPADITPEQIDESKQNLALGRRDALCPWDMRLSQSGSFTDNATDVFTWEPENIPEEDEEDDAECAAEAFVFPSDL</sequence>
<reference evidence="9 10" key="1">
    <citation type="journal article" date="2021" name="G3 (Bethesda)">
        <title>Improved contiguity of the threespine stickleback genome using long-read sequencing.</title>
        <authorList>
            <person name="Nath S."/>
            <person name="Shaw D.E."/>
            <person name="White M.A."/>
        </authorList>
    </citation>
    <scope>NUCLEOTIDE SEQUENCE [LARGE SCALE GENOMIC DNA]</scope>
    <source>
        <strain evidence="9 10">Lake Benthic</strain>
    </source>
</reference>
<reference evidence="9" key="3">
    <citation type="submission" date="2025-09" db="UniProtKB">
        <authorList>
            <consortium name="Ensembl"/>
        </authorList>
    </citation>
    <scope>IDENTIFICATION</scope>
</reference>
<keyword evidence="5" id="KW-0675">Receptor</keyword>
<dbReference type="InterPro" id="IPR043458">
    <property type="entry name" value="GPR158/179"/>
</dbReference>
<feature type="region of interest" description="Disordered" evidence="8">
    <location>
        <begin position="736"/>
        <end position="755"/>
    </location>
</feature>
<keyword evidence="4" id="KW-0297">G-protein coupled receptor</keyword>
<feature type="compositionally biased region" description="Basic and acidic residues" evidence="8">
    <location>
        <begin position="33"/>
        <end position="46"/>
    </location>
</feature>
<feature type="region of interest" description="Disordered" evidence="8">
    <location>
        <begin position="476"/>
        <end position="501"/>
    </location>
</feature>
<feature type="region of interest" description="Disordered" evidence="8">
    <location>
        <begin position="940"/>
        <end position="994"/>
    </location>
</feature>
<feature type="region of interest" description="Disordered" evidence="8">
    <location>
        <begin position="673"/>
        <end position="700"/>
    </location>
</feature>
<feature type="compositionally biased region" description="Basic and acidic residues" evidence="8">
    <location>
        <begin position="81"/>
        <end position="100"/>
    </location>
</feature>
<comment type="subcellular location">
    <subcellularLocation>
        <location evidence="1">Cell membrane</location>
        <topology evidence="1">Multi-pass membrane protein</topology>
    </subcellularLocation>
</comment>
<reference evidence="9" key="2">
    <citation type="submission" date="2025-08" db="UniProtKB">
        <authorList>
            <consortium name="Ensembl"/>
        </authorList>
    </citation>
    <scope>IDENTIFICATION</scope>
</reference>
<dbReference type="GO" id="GO:0004930">
    <property type="term" value="F:G protein-coupled receptor activity"/>
    <property type="evidence" value="ECO:0007669"/>
    <property type="project" value="UniProtKB-KW"/>
</dbReference>
<dbReference type="PANTHER" id="PTHR32546:SF26">
    <property type="entry name" value="SMOG, ISOFORM D"/>
    <property type="match status" value="1"/>
</dbReference>
<dbReference type="GO" id="GO:0005886">
    <property type="term" value="C:plasma membrane"/>
    <property type="evidence" value="ECO:0007669"/>
    <property type="project" value="UniProtKB-SubCell"/>
</dbReference>
<keyword evidence="10" id="KW-1185">Reference proteome</keyword>
<evidence type="ECO:0000256" key="3">
    <source>
        <dbReference type="ARBA" id="ARBA00022475"/>
    </source>
</evidence>
<dbReference type="PANTHER" id="PTHR32546">
    <property type="entry name" value="G-PROTEIN COUPLED RECEPTOR 158-RELATED"/>
    <property type="match status" value="1"/>
</dbReference>
<evidence type="ECO:0000256" key="4">
    <source>
        <dbReference type="ARBA" id="ARBA00023040"/>
    </source>
</evidence>
<evidence type="ECO:0000313" key="10">
    <source>
        <dbReference type="Proteomes" id="UP000007635"/>
    </source>
</evidence>
<name>A0AAQ4QF68_GASAC</name>
<protein>
    <submittedName>
        <fullName evidence="9">Uncharacterized protein</fullName>
    </submittedName>
</protein>
<feature type="region of interest" description="Disordered" evidence="8">
    <location>
        <begin position="301"/>
        <end position="353"/>
    </location>
</feature>
<keyword evidence="7" id="KW-0807">Transducer</keyword>
<keyword evidence="3" id="KW-1003">Cell membrane</keyword>
<feature type="compositionally biased region" description="Low complexity" evidence="8">
    <location>
        <begin position="68"/>
        <end position="80"/>
    </location>
</feature>
<keyword evidence="6" id="KW-0325">Glycoprotein</keyword>
<evidence type="ECO:0000256" key="8">
    <source>
        <dbReference type="SAM" id="MobiDB-lite"/>
    </source>
</evidence>
<evidence type="ECO:0000256" key="5">
    <source>
        <dbReference type="ARBA" id="ARBA00023170"/>
    </source>
</evidence>
<feature type="region of interest" description="Disordered" evidence="8">
    <location>
        <begin position="33"/>
        <end position="100"/>
    </location>
</feature>
<dbReference type="Ensembl" id="ENSGACT00000036108.1">
    <property type="protein sequence ID" value="ENSGACP00000049512.1"/>
    <property type="gene ID" value="ENSGACG00000029010.1"/>
</dbReference>
<feature type="region of interest" description="Disordered" evidence="8">
    <location>
        <begin position="201"/>
        <end position="278"/>
    </location>
</feature>
<evidence type="ECO:0000256" key="2">
    <source>
        <dbReference type="ARBA" id="ARBA00007242"/>
    </source>
</evidence>
<feature type="compositionally biased region" description="Polar residues" evidence="8">
    <location>
        <begin position="684"/>
        <end position="700"/>
    </location>
</feature>
<dbReference type="Proteomes" id="UP000007635">
    <property type="component" value="Chromosome IX"/>
</dbReference>
<feature type="compositionally biased region" description="Polar residues" evidence="8">
    <location>
        <begin position="215"/>
        <end position="226"/>
    </location>
</feature>
<evidence type="ECO:0000256" key="1">
    <source>
        <dbReference type="ARBA" id="ARBA00004651"/>
    </source>
</evidence>